<feature type="domain" description="HTH tetR-type" evidence="3">
    <location>
        <begin position="1"/>
        <end position="61"/>
    </location>
</feature>
<evidence type="ECO:0000259" key="3">
    <source>
        <dbReference type="PROSITE" id="PS50977"/>
    </source>
</evidence>
<dbReference type="InterPro" id="IPR001647">
    <property type="entry name" value="HTH_TetR"/>
</dbReference>
<gene>
    <name evidence="4" type="ORF">HGP29_10330</name>
</gene>
<comment type="caution">
    <text evidence="4">The sequence shown here is derived from an EMBL/GenBank/DDBJ whole genome shotgun (WGS) entry which is preliminary data.</text>
</comment>
<dbReference type="Proteomes" id="UP000585050">
    <property type="component" value="Unassembled WGS sequence"/>
</dbReference>
<dbReference type="Gene3D" id="1.10.357.10">
    <property type="entry name" value="Tetracycline Repressor, domain 2"/>
    <property type="match status" value="1"/>
</dbReference>
<keyword evidence="1 2" id="KW-0238">DNA-binding</keyword>
<evidence type="ECO:0000313" key="5">
    <source>
        <dbReference type="Proteomes" id="UP000585050"/>
    </source>
</evidence>
<evidence type="ECO:0000256" key="2">
    <source>
        <dbReference type="PROSITE-ProRule" id="PRU00335"/>
    </source>
</evidence>
<dbReference type="InterPro" id="IPR050624">
    <property type="entry name" value="HTH-type_Tx_Regulator"/>
</dbReference>
<dbReference type="InterPro" id="IPR009057">
    <property type="entry name" value="Homeodomain-like_sf"/>
</dbReference>
<keyword evidence="5" id="KW-1185">Reference proteome</keyword>
<evidence type="ECO:0000313" key="4">
    <source>
        <dbReference type="EMBL" id="NLR91605.1"/>
    </source>
</evidence>
<dbReference type="SUPFAM" id="SSF48498">
    <property type="entry name" value="Tetracyclin repressor-like, C-terminal domain"/>
    <property type="match status" value="1"/>
</dbReference>
<dbReference type="SUPFAM" id="SSF46689">
    <property type="entry name" value="Homeodomain-like"/>
    <property type="match status" value="1"/>
</dbReference>
<dbReference type="PANTHER" id="PTHR43479:SF11">
    <property type="entry name" value="ACREF_ENVCD OPERON REPRESSOR-RELATED"/>
    <property type="match status" value="1"/>
</dbReference>
<dbReference type="PANTHER" id="PTHR43479">
    <property type="entry name" value="ACREF/ENVCD OPERON REPRESSOR-RELATED"/>
    <property type="match status" value="1"/>
</dbReference>
<dbReference type="GO" id="GO:0003677">
    <property type="term" value="F:DNA binding"/>
    <property type="evidence" value="ECO:0007669"/>
    <property type="project" value="UniProtKB-UniRule"/>
</dbReference>
<dbReference type="EMBL" id="JABAIL010000003">
    <property type="protein sequence ID" value="NLR91605.1"/>
    <property type="molecule type" value="Genomic_DNA"/>
</dbReference>
<dbReference type="PROSITE" id="PS50977">
    <property type="entry name" value="HTH_TETR_2"/>
    <property type="match status" value="1"/>
</dbReference>
<protein>
    <submittedName>
        <fullName evidence="4">TetR/AcrR family transcriptional regulator</fullName>
    </submittedName>
</protein>
<name>A0A7X8SJW1_9BACT</name>
<accession>A0A7X8SJW1</accession>
<proteinExistence type="predicted"/>
<feature type="DNA-binding region" description="H-T-H motif" evidence="2">
    <location>
        <begin position="24"/>
        <end position="43"/>
    </location>
</feature>
<dbReference type="Pfam" id="PF00440">
    <property type="entry name" value="TetR_N"/>
    <property type="match status" value="1"/>
</dbReference>
<organism evidence="4 5">
    <name type="scientific">Flammeovirga agarivorans</name>
    <dbReference type="NCBI Taxonomy" id="2726742"/>
    <lineage>
        <taxon>Bacteria</taxon>
        <taxon>Pseudomonadati</taxon>
        <taxon>Bacteroidota</taxon>
        <taxon>Cytophagia</taxon>
        <taxon>Cytophagales</taxon>
        <taxon>Flammeovirgaceae</taxon>
        <taxon>Flammeovirga</taxon>
    </lineage>
</organism>
<sequence>MTKRELLLESALKLFTENGFHGTATSKIAKEAGVSNGTLFNNFSTKDELVLELYLAIKNEVSQKMKEHLTEVEKDPKLALKKQIFNAIYWAIDNPNKLNYLQQFHFSPYVNLLTEDINSRSLIPHLSLIQEAVENGVINNIDPDFVYALLGNHVSGVYQYIQSKDFSSDEVNQIVNTSSELFWKMIT</sequence>
<dbReference type="PRINTS" id="PR00455">
    <property type="entry name" value="HTHTETR"/>
</dbReference>
<dbReference type="InterPro" id="IPR036271">
    <property type="entry name" value="Tet_transcr_reg_TetR-rel_C_sf"/>
</dbReference>
<evidence type="ECO:0000256" key="1">
    <source>
        <dbReference type="ARBA" id="ARBA00023125"/>
    </source>
</evidence>
<reference evidence="4 5" key="1">
    <citation type="submission" date="2020-04" db="EMBL/GenBank/DDBJ databases">
        <title>Flammeovirga sp. SR4, a novel species isolated from seawater.</title>
        <authorList>
            <person name="Wang X."/>
        </authorList>
    </citation>
    <scope>NUCLEOTIDE SEQUENCE [LARGE SCALE GENOMIC DNA]</scope>
    <source>
        <strain evidence="4 5">SR4</strain>
    </source>
</reference>
<dbReference type="RefSeq" id="WP_168882323.1">
    <property type="nucleotide sequence ID" value="NZ_JABAIL010000003.1"/>
</dbReference>
<dbReference type="AlphaFoldDB" id="A0A7X8SJW1"/>